<feature type="transmembrane region" description="Helical" evidence="1">
    <location>
        <begin position="77"/>
        <end position="97"/>
    </location>
</feature>
<evidence type="ECO:0000256" key="1">
    <source>
        <dbReference type="SAM" id="Phobius"/>
    </source>
</evidence>
<proteinExistence type="predicted"/>
<sequence length="392" mass="41642">MIPTTESRRAEEQVARTITVVIAAGALLLGTISLGPIVGGTAYLAPWYTPLALGIVFGGYGVLLVTVFLVPLRGIRIAHGVYAIAFLVAQLALVFAVGPESLPTELPPWVLEMPAIGTACAALAWRPSIAWGYLLATSILEAPLRWVAHGLDDWDIGVKYALLTVILAGLFTALAIAAMRNAAAVDTATQTLREAAARSAAATARAQEQARLDALVHDEVMNTLYYASRDDPRLEDSVRRQARAALDELEVLRGGREETPTGVRVDEFVSRLRSVVLEASIDARFEASFERVRDVPSYVAAAFAEATSEAVRNSLSHAPDATLSVVVSARDRGIVARIADDGPGFDASDVAPHRLGIAVSIRGRMAAVPGGASRVESSRGRGTLVVLEWSDS</sequence>
<keyword evidence="3" id="KW-0808">Transferase</keyword>
<reference evidence="3 4" key="1">
    <citation type="submission" date="2023-04" db="EMBL/GenBank/DDBJ databases">
        <title>Genome Encyclopedia of Bacteria and Archaea VI: Functional Genomics of Type Strains.</title>
        <authorList>
            <person name="Whitman W."/>
        </authorList>
    </citation>
    <scope>NUCLEOTIDE SEQUENCE [LARGE SCALE GENOMIC DNA]</scope>
    <source>
        <strain evidence="3 4">SG_E_30_P1</strain>
    </source>
</reference>
<dbReference type="RefSeq" id="WP_322132262.1">
    <property type="nucleotide sequence ID" value="NZ_CP085036.1"/>
</dbReference>
<evidence type="ECO:0000313" key="3">
    <source>
        <dbReference type="EMBL" id="MDH6179886.1"/>
    </source>
</evidence>
<keyword evidence="4" id="KW-1185">Reference proteome</keyword>
<accession>A0ABT6KJ05</accession>
<evidence type="ECO:0000259" key="2">
    <source>
        <dbReference type="Pfam" id="PF02518"/>
    </source>
</evidence>
<dbReference type="EMBL" id="JARXVQ010000001">
    <property type="protein sequence ID" value="MDH6179886.1"/>
    <property type="molecule type" value="Genomic_DNA"/>
</dbReference>
<name>A0ABT6KJ05_9MICO</name>
<feature type="transmembrane region" description="Helical" evidence="1">
    <location>
        <begin position="109"/>
        <end position="125"/>
    </location>
</feature>
<feature type="transmembrane region" description="Helical" evidence="1">
    <location>
        <begin position="51"/>
        <end position="70"/>
    </location>
</feature>
<feature type="domain" description="Histidine kinase/HSP90-like ATPase" evidence="2">
    <location>
        <begin position="303"/>
        <end position="388"/>
    </location>
</feature>
<dbReference type="Gene3D" id="3.30.565.10">
    <property type="entry name" value="Histidine kinase-like ATPase, C-terminal domain"/>
    <property type="match status" value="1"/>
</dbReference>
<dbReference type="Pfam" id="PF02518">
    <property type="entry name" value="HATPase_c"/>
    <property type="match status" value="1"/>
</dbReference>
<feature type="transmembrane region" description="Helical" evidence="1">
    <location>
        <begin position="160"/>
        <end position="179"/>
    </location>
</feature>
<protein>
    <submittedName>
        <fullName evidence="3">Signal transduction histidine kinase</fullName>
    </submittedName>
</protein>
<keyword evidence="1" id="KW-0472">Membrane</keyword>
<organism evidence="3 4">
    <name type="scientific">Antiquaquibacter oligotrophicus</name>
    <dbReference type="NCBI Taxonomy" id="2880260"/>
    <lineage>
        <taxon>Bacteria</taxon>
        <taxon>Bacillati</taxon>
        <taxon>Actinomycetota</taxon>
        <taxon>Actinomycetes</taxon>
        <taxon>Micrococcales</taxon>
        <taxon>Microbacteriaceae</taxon>
        <taxon>Antiquaquibacter</taxon>
    </lineage>
</organism>
<keyword evidence="1" id="KW-0812">Transmembrane</keyword>
<gene>
    <name evidence="3" type="ORF">M2152_000068</name>
</gene>
<dbReference type="InterPro" id="IPR003594">
    <property type="entry name" value="HATPase_dom"/>
</dbReference>
<dbReference type="Proteomes" id="UP001160142">
    <property type="component" value="Unassembled WGS sequence"/>
</dbReference>
<dbReference type="InterPro" id="IPR036890">
    <property type="entry name" value="HATPase_C_sf"/>
</dbReference>
<comment type="caution">
    <text evidence="3">The sequence shown here is derived from an EMBL/GenBank/DDBJ whole genome shotgun (WGS) entry which is preliminary data.</text>
</comment>
<feature type="transmembrane region" description="Helical" evidence="1">
    <location>
        <begin position="20"/>
        <end position="45"/>
    </location>
</feature>
<dbReference type="GO" id="GO:0016301">
    <property type="term" value="F:kinase activity"/>
    <property type="evidence" value="ECO:0007669"/>
    <property type="project" value="UniProtKB-KW"/>
</dbReference>
<dbReference type="SUPFAM" id="SSF55874">
    <property type="entry name" value="ATPase domain of HSP90 chaperone/DNA topoisomerase II/histidine kinase"/>
    <property type="match status" value="1"/>
</dbReference>
<keyword evidence="3" id="KW-0418">Kinase</keyword>
<evidence type="ECO:0000313" key="4">
    <source>
        <dbReference type="Proteomes" id="UP001160142"/>
    </source>
</evidence>
<keyword evidence="1" id="KW-1133">Transmembrane helix</keyword>